<gene>
    <name evidence="6" type="primary">rlrD</name>
    <name evidence="6" type="ORF">ikelab_04090</name>
    <name evidence="7" type="ORF">QHR29_05330</name>
    <name evidence="8" type="ORF">SAMN05216438_10371</name>
</gene>
<organism evidence="8 9">
    <name type="scientific">Lactococcus garvieae</name>
    <dbReference type="NCBI Taxonomy" id="1363"/>
    <lineage>
        <taxon>Bacteria</taxon>
        <taxon>Bacillati</taxon>
        <taxon>Bacillota</taxon>
        <taxon>Bacilli</taxon>
        <taxon>Lactobacillales</taxon>
        <taxon>Streptococcaceae</taxon>
        <taxon>Lactococcus</taxon>
    </lineage>
</organism>
<feature type="domain" description="HTH lysR-type" evidence="5">
    <location>
        <begin position="1"/>
        <end position="58"/>
    </location>
</feature>
<dbReference type="EMBL" id="BLXU01000002">
    <property type="protein sequence ID" value="GFO51134.1"/>
    <property type="molecule type" value="Genomic_DNA"/>
</dbReference>
<name>A0A1I4G6F5_9LACT</name>
<dbReference type="InterPro" id="IPR005119">
    <property type="entry name" value="LysR_subst-bd"/>
</dbReference>
<dbReference type="Gene3D" id="3.40.190.290">
    <property type="match status" value="1"/>
</dbReference>
<evidence type="ECO:0000313" key="8">
    <source>
        <dbReference type="EMBL" id="SFL25173.1"/>
    </source>
</evidence>
<keyword evidence="4" id="KW-0804">Transcription</keyword>
<keyword evidence="2" id="KW-0805">Transcription regulation</keyword>
<dbReference type="EMBL" id="FOTJ01000003">
    <property type="protein sequence ID" value="SFL25173.1"/>
    <property type="molecule type" value="Genomic_DNA"/>
</dbReference>
<dbReference type="GeneID" id="61073025"/>
<dbReference type="InterPro" id="IPR036388">
    <property type="entry name" value="WH-like_DNA-bd_sf"/>
</dbReference>
<dbReference type="SUPFAM" id="SSF53850">
    <property type="entry name" value="Periplasmic binding protein-like II"/>
    <property type="match status" value="1"/>
</dbReference>
<dbReference type="Pfam" id="PF00126">
    <property type="entry name" value="HTH_1"/>
    <property type="match status" value="1"/>
</dbReference>
<dbReference type="InterPro" id="IPR036390">
    <property type="entry name" value="WH_DNA-bd_sf"/>
</dbReference>
<dbReference type="InterPro" id="IPR000847">
    <property type="entry name" value="LysR_HTH_N"/>
</dbReference>
<dbReference type="OMA" id="KLHVQNT"/>
<dbReference type="Proteomes" id="UP001157396">
    <property type="component" value="Unassembled WGS sequence"/>
</dbReference>
<dbReference type="PROSITE" id="PS50931">
    <property type="entry name" value="HTH_LYSR"/>
    <property type="match status" value="1"/>
</dbReference>
<dbReference type="Gene3D" id="1.10.10.10">
    <property type="entry name" value="Winged helix-like DNA-binding domain superfamily/Winged helix DNA-binding domain"/>
    <property type="match status" value="1"/>
</dbReference>
<evidence type="ECO:0000313" key="9">
    <source>
        <dbReference type="Proteomes" id="UP000181969"/>
    </source>
</evidence>
<dbReference type="PANTHER" id="PTHR30126">
    <property type="entry name" value="HTH-TYPE TRANSCRIPTIONAL REGULATOR"/>
    <property type="match status" value="1"/>
</dbReference>
<reference evidence="8 9" key="1">
    <citation type="submission" date="2016-10" db="EMBL/GenBank/DDBJ databases">
        <authorList>
            <person name="de Groot N.N."/>
        </authorList>
    </citation>
    <scope>NUCLEOTIDE SEQUENCE [LARGE SCALE GENOMIC DNA]</scope>
    <source>
        <strain evidence="8 9">M79</strain>
    </source>
</reference>
<dbReference type="PANTHER" id="PTHR30126:SF40">
    <property type="entry name" value="HTH-TYPE TRANSCRIPTIONAL REGULATOR GLTR"/>
    <property type="match status" value="1"/>
</dbReference>
<evidence type="ECO:0000256" key="4">
    <source>
        <dbReference type="ARBA" id="ARBA00023163"/>
    </source>
</evidence>
<dbReference type="GO" id="GO:0000976">
    <property type="term" value="F:transcription cis-regulatory region binding"/>
    <property type="evidence" value="ECO:0007669"/>
    <property type="project" value="TreeGrafter"/>
</dbReference>
<dbReference type="PRINTS" id="PR00039">
    <property type="entry name" value="HTHLYSR"/>
</dbReference>
<dbReference type="RefSeq" id="WP_014024207.1">
    <property type="nucleotide sequence ID" value="NZ_AP026069.1"/>
</dbReference>
<sequence length="280" mass="32095">MFSLFETFIAIYETRSFTKAGQYLFISQPTVTVRIKKLEEEVGNSLFIRGKNREVIPTEAAKLLYKKAVQYVQDWENLQAELNQTTLAKKPFKIGISQSAAIGIMPLLYPKLVPYLDQIDLKISMYDSEEVFNRVENHDLHFGIIEKPLASEQVETFPLFKDELVLAGNLESETFFTREIGSGVGHYIKKYLQEESFTPRYLVRMNNNDMIIAHIQAGLGVSLISKRFISEGMPYQSLGNKYQRSFTSITYAEEKDPLMLEIVQHIRESIVGDVALTSRQ</sequence>
<evidence type="ECO:0000259" key="5">
    <source>
        <dbReference type="PROSITE" id="PS50931"/>
    </source>
</evidence>
<dbReference type="SUPFAM" id="SSF46785">
    <property type="entry name" value="Winged helix' DNA-binding domain"/>
    <property type="match status" value="1"/>
</dbReference>
<accession>A0A1I4G6F5</accession>
<keyword evidence="3 8" id="KW-0238">DNA-binding</keyword>
<evidence type="ECO:0000313" key="10">
    <source>
        <dbReference type="Proteomes" id="UP000504756"/>
    </source>
</evidence>
<evidence type="ECO:0000256" key="3">
    <source>
        <dbReference type="ARBA" id="ARBA00023125"/>
    </source>
</evidence>
<proteinExistence type="inferred from homology"/>
<reference evidence="6 10" key="2">
    <citation type="submission" date="2020-06" db="EMBL/GenBank/DDBJ databases">
        <title>Draft genome sequence of Lactic acid bacteria from Okinawan-style tofu.</title>
        <authorList>
            <person name="Takara I."/>
            <person name="Ikematsu S."/>
        </authorList>
    </citation>
    <scope>NUCLEOTIDE SEQUENCE [LARGE SCALE GENOMIC DNA]</scope>
    <source>
        <strain evidence="6">Lg38</strain>
        <strain evidence="10">lg38</strain>
    </source>
</reference>
<comment type="similarity">
    <text evidence="1">Belongs to the LysR transcriptional regulatory family.</text>
</comment>
<dbReference type="EMBL" id="JARYTV010000003">
    <property type="protein sequence ID" value="MDH7959885.1"/>
    <property type="molecule type" value="Genomic_DNA"/>
</dbReference>
<reference evidence="7" key="3">
    <citation type="submission" date="2023-04" db="EMBL/GenBank/DDBJ databases">
        <title>Genomic analysis of Lactococcus garvieae isolates.</title>
        <authorList>
            <person name="Zhanghang C."/>
        </authorList>
    </citation>
    <scope>NUCLEOTIDE SEQUENCE</scope>
    <source>
        <strain evidence="7">ZB-1</strain>
    </source>
</reference>
<dbReference type="CDD" id="cd05466">
    <property type="entry name" value="PBP2_LTTR_substrate"/>
    <property type="match status" value="1"/>
</dbReference>
<dbReference type="Proteomes" id="UP000181969">
    <property type="component" value="Unassembled WGS sequence"/>
</dbReference>
<dbReference type="AlphaFoldDB" id="A0A1I4G6F5"/>
<evidence type="ECO:0000313" key="7">
    <source>
        <dbReference type="EMBL" id="MDH7959885.1"/>
    </source>
</evidence>
<dbReference type="Proteomes" id="UP000504756">
    <property type="component" value="Unassembled WGS sequence"/>
</dbReference>
<evidence type="ECO:0000256" key="1">
    <source>
        <dbReference type="ARBA" id="ARBA00009437"/>
    </source>
</evidence>
<evidence type="ECO:0000256" key="2">
    <source>
        <dbReference type="ARBA" id="ARBA00023015"/>
    </source>
</evidence>
<dbReference type="OrthoDB" id="9785745at2"/>
<dbReference type="Pfam" id="PF03466">
    <property type="entry name" value="LysR_substrate"/>
    <property type="match status" value="1"/>
</dbReference>
<dbReference type="GO" id="GO:0003700">
    <property type="term" value="F:DNA-binding transcription factor activity"/>
    <property type="evidence" value="ECO:0007669"/>
    <property type="project" value="InterPro"/>
</dbReference>
<protein>
    <submittedName>
        <fullName evidence="8">DNA-binding transcriptional regulator, LysR family</fullName>
    </submittedName>
    <submittedName>
        <fullName evidence="6">LysR family transcriptional regulator</fullName>
    </submittedName>
</protein>
<evidence type="ECO:0000313" key="6">
    <source>
        <dbReference type="EMBL" id="GFO51134.1"/>
    </source>
</evidence>